<name>A0A0F6SFH6_9BACT</name>
<dbReference type="SUPFAM" id="SSF51182">
    <property type="entry name" value="RmlC-like cupins"/>
    <property type="match status" value="2"/>
</dbReference>
<dbReference type="RefSeq" id="WP_157069212.1">
    <property type="nucleotide sequence ID" value="NZ_CP011125.1"/>
</dbReference>
<organism evidence="4 5">
    <name type="scientific">Sandaracinus amylolyticus</name>
    <dbReference type="NCBI Taxonomy" id="927083"/>
    <lineage>
        <taxon>Bacteria</taxon>
        <taxon>Pseudomonadati</taxon>
        <taxon>Myxococcota</taxon>
        <taxon>Polyangia</taxon>
        <taxon>Polyangiales</taxon>
        <taxon>Sandaracinaceae</taxon>
        <taxon>Sandaracinus</taxon>
    </lineage>
</organism>
<dbReference type="Proteomes" id="UP000034883">
    <property type="component" value="Chromosome"/>
</dbReference>
<protein>
    <recommendedName>
        <fullName evidence="3">Cupin type-2 domain-containing protein</fullName>
    </recommendedName>
</protein>
<feature type="compositionally biased region" description="Low complexity" evidence="2">
    <location>
        <begin position="45"/>
        <end position="70"/>
    </location>
</feature>
<gene>
    <name evidence="4" type="ORF">DB32_004108</name>
</gene>
<dbReference type="PROSITE" id="PS51257">
    <property type="entry name" value="PROKAR_LIPOPROTEIN"/>
    <property type="match status" value="1"/>
</dbReference>
<dbReference type="KEGG" id="samy:DB32_004108"/>
<evidence type="ECO:0000256" key="1">
    <source>
        <dbReference type="ARBA" id="ARBA00022723"/>
    </source>
</evidence>
<dbReference type="STRING" id="927083.DB32_004108"/>
<dbReference type="GO" id="GO:0046872">
    <property type="term" value="F:metal ion binding"/>
    <property type="evidence" value="ECO:0007669"/>
    <property type="project" value="UniProtKB-KW"/>
</dbReference>
<dbReference type="InterPro" id="IPR013096">
    <property type="entry name" value="Cupin_2"/>
</dbReference>
<dbReference type="EMBL" id="CP011125">
    <property type="protein sequence ID" value="AKF06959.1"/>
    <property type="molecule type" value="Genomic_DNA"/>
</dbReference>
<dbReference type="OrthoDB" id="9791637at2"/>
<reference evidence="4 5" key="1">
    <citation type="submission" date="2015-03" db="EMBL/GenBank/DDBJ databases">
        <title>Genome assembly of Sandaracinus amylolyticus DSM 53668.</title>
        <authorList>
            <person name="Sharma G."/>
            <person name="Subramanian S."/>
        </authorList>
    </citation>
    <scope>NUCLEOTIDE SEQUENCE [LARGE SCALE GENOMIC DNA]</scope>
    <source>
        <strain evidence="4 5">DSM 53668</strain>
    </source>
</reference>
<dbReference type="Gene3D" id="2.60.120.10">
    <property type="entry name" value="Jelly Rolls"/>
    <property type="match status" value="1"/>
</dbReference>
<evidence type="ECO:0000313" key="5">
    <source>
        <dbReference type="Proteomes" id="UP000034883"/>
    </source>
</evidence>
<proteinExistence type="predicted"/>
<keyword evidence="5" id="KW-1185">Reference proteome</keyword>
<feature type="region of interest" description="Disordered" evidence="2">
    <location>
        <begin position="30"/>
        <end position="70"/>
    </location>
</feature>
<dbReference type="AlphaFoldDB" id="A0A0F6SFH6"/>
<dbReference type="InterPro" id="IPR011051">
    <property type="entry name" value="RmlC_Cupin_sf"/>
</dbReference>
<dbReference type="Pfam" id="PF07883">
    <property type="entry name" value="Cupin_2"/>
    <property type="match status" value="1"/>
</dbReference>
<dbReference type="PANTHER" id="PTHR35848:SF6">
    <property type="entry name" value="CUPIN TYPE-2 DOMAIN-CONTAINING PROTEIN"/>
    <property type="match status" value="1"/>
</dbReference>
<feature type="domain" description="Cupin type-2" evidence="3">
    <location>
        <begin position="259"/>
        <end position="324"/>
    </location>
</feature>
<evidence type="ECO:0000259" key="3">
    <source>
        <dbReference type="Pfam" id="PF07883"/>
    </source>
</evidence>
<dbReference type="PANTHER" id="PTHR35848">
    <property type="entry name" value="OXALATE-BINDING PROTEIN"/>
    <property type="match status" value="1"/>
</dbReference>
<sequence>MTRAHRIALALLALAPVGITGCGGYTPRDARGEEVSARESGGGEASVSVESEAASAPAAMPASADSSGSGRSLYLSRDSVVAVPRPEPSPWDAHEWAIAPASPQRVMLATLELPPGHAFRPPATTCQDVILFVRAGQLEATGTGIATSDAPATLYAGDAVRFGPEGDGLAVNPGTTRVRTVMAVARRAGTGAARAPAPRGDACAIAASHHDPLVRPLRIGSVATTPPLRAPGGRMDVRILLDTDGAGAEHGALSWLEGPPDVTVPEHRHGEAVEVLLFEDGEGTMRLGNQEIAVRPGVAIYVPEGTLHSFRSAGTRPLRAIQIYAPAGPEQRFRGM</sequence>
<dbReference type="InterPro" id="IPR014710">
    <property type="entry name" value="RmlC-like_jellyroll"/>
</dbReference>
<accession>A0A0F6SFH6</accession>
<keyword evidence="1" id="KW-0479">Metal-binding</keyword>
<evidence type="ECO:0000256" key="2">
    <source>
        <dbReference type="SAM" id="MobiDB-lite"/>
    </source>
</evidence>
<evidence type="ECO:0000313" key="4">
    <source>
        <dbReference type="EMBL" id="AKF06959.1"/>
    </source>
</evidence>
<dbReference type="InterPro" id="IPR051610">
    <property type="entry name" value="GPI/OXD"/>
</dbReference>